<evidence type="ECO:0000256" key="6">
    <source>
        <dbReference type="ARBA" id="ARBA00046577"/>
    </source>
</evidence>
<evidence type="ECO:0000256" key="4">
    <source>
        <dbReference type="ARBA" id="ARBA00012095"/>
    </source>
</evidence>
<dbReference type="InterPro" id="IPR000032">
    <property type="entry name" value="HPr-like"/>
</dbReference>
<dbReference type="PATRIC" id="fig|1141660.3.peg.2797"/>
<dbReference type="PANTHER" id="PTHR38594">
    <property type="entry name" value="PEP-DEPENDENT DIHYDROXYACETONE KINASE, PHOSPHORYL DONOR SUBUNIT DHAM"/>
    <property type="match status" value="1"/>
</dbReference>
<dbReference type="CDD" id="cd00367">
    <property type="entry name" value="PTS-HPr_like"/>
    <property type="match status" value="1"/>
</dbReference>
<dbReference type="Gene3D" id="3.40.50.510">
    <property type="entry name" value="Phosphotransferase system, mannose-type IIA component"/>
    <property type="match status" value="1"/>
</dbReference>
<evidence type="ECO:0000256" key="2">
    <source>
        <dbReference type="ARBA" id="ARBA00002788"/>
    </source>
</evidence>
<comment type="catalytic activity">
    <reaction evidence="1">
        <text>dihydroxyacetone + phosphoenolpyruvate = dihydroxyacetone phosphate + pyruvate</text>
        <dbReference type="Rhea" id="RHEA:18381"/>
        <dbReference type="ChEBI" id="CHEBI:15361"/>
        <dbReference type="ChEBI" id="CHEBI:16016"/>
        <dbReference type="ChEBI" id="CHEBI:57642"/>
        <dbReference type="ChEBI" id="CHEBI:58702"/>
        <dbReference type="EC" id="2.7.1.121"/>
    </reaction>
</comment>
<feature type="coiled-coil region" evidence="7">
    <location>
        <begin position="285"/>
        <end position="323"/>
    </location>
</feature>
<dbReference type="PROSITE" id="PS00369">
    <property type="entry name" value="PTS_HPR_HIS"/>
    <property type="match status" value="1"/>
</dbReference>
<dbReference type="RefSeq" id="WP_008916548.1">
    <property type="nucleotide sequence ID" value="NZ_CM001773.1"/>
</dbReference>
<dbReference type="NCBIfam" id="TIGR01003">
    <property type="entry name" value="PTS_HPr_family"/>
    <property type="match status" value="1"/>
</dbReference>
<dbReference type="GO" id="GO:0047324">
    <property type="term" value="F:phosphoenolpyruvate-glycerone phosphotransferase activity"/>
    <property type="evidence" value="ECO:0007669"/>
    <property type="project" value="UniProtKB-EC"/>
</dbReference>
<keyword evidence="5" id="KW-0808">Transferase</keyword>
<dbReference type="NCBIfam" id="TIGR02364">
    <property type="entry name" value="dha_pts"/>
    <property type="match status" value="1"/>
</dbReference>
<dbReference type="Gene3D" id="3.50.30.10">
    <property type="entry name" value="Phosphohistidine domain"/>
    <property type="match status" value="1"/>
</dbReference>
<dbReference type="InterPro" id="IPR004701">
    <property type="entry name" value="PTS_EIIA_man-typ"/>
</dbReference>
<evidence type="ECO:0000313" key="11">
    <source>
        <dbReference type="Proteomes" id="UP000010290"/>
    </source>
</evidence>
<dbReference type="InterPro" id="IPR008731">
    <property type="entry name" value="PTS_EIN"/>
</dbReference>
<dbReference type="AlphaFoldDB" id="K8W1B8"/>
<reference evidence="10 11" key="1">
    <citation type="journal article" date="2012" name="BMC Genomics">
        <title>Comparative genomics of bacteria in the genus Providencia isolated from wild Drosophila melanogaster.</title>
        <authorList>
            <person name="Galac M.R."/>
            <person name="Lazzaro B.P."/>
        </authorList>
    </citation>
    <scope>NUCLEOTIDE SEQUENCE [LARGE SCALE GENOMIC DNA]</scope>
    <source>
        <strain evidence="10 11">DSM 19967</strain>
    </source>
</reference>
<dbReference type="Pfam" id="PF03610">
    <property type="entry name" value="EIIA-man"/>
    <property type="match status" value="1"/>
</dbReference>
<dbReference type="InterPro" id="IPR036662">
    <property type="entry name" value="PTS_EIIA_man-typ_sf"/>
</dbReference>
<protein>
    <recommendedName>
        <fullName evidence="4">phosphoenolpyruvate--glycerone phosphotransferase</fullName>
        <ecNumber evidence="4">2.7.1.121</ecNumber>
    </recommendedName>
</protein>
<name>K8W1B8_9GAMM</name>
<evidence type="ECO:0000256" key="5">
    <source>
        <dbReference type="ARBA" id="ARBA00022679"/>
    </source>
</evidence>
<feature type="coiled-coil region" evidence="7">
    <location>
        <begin position="121"/>
        <end position="148"/>
    </location>
</feature>
<dbReference type="InterPro" id="IPR036618">
    <property type="entry name" value="PtsI_HPr-bd_sf"/>
</dbReference>
<dbReference type="SUPFAM" id="SSF47831">
    <property type="entry name" value="Enzyme I of the PEP:sugar phosphotransferase system HPr-binding (sub)domain"/>
    <property type="match status" value="1"/>
</dbReference>
<dbReference type="InterPro" id="IPR039643">
    <property type="entry name" value="DhaM"/>
</dbReference>
<dbReference type="PANTHER" id="PTHR38594:SF1">
    <property type="entry name" value="PEP-DEPENDENT DIHYDROXYACETONE KINASE, PHOSPHORYL DONOR SUBUNIT DHAM"/>
    <property type="match status" value="1"/>
</dbReference>
<dbReference type="NCBIfam" id="NF008478">
    <property type="entry name" value="PRK11377.1"/>
    <property type="match status" value="1"/>
</dbReference>
<evidence type="ECO:0000259" key="8">
    <source>
        <dbReference type="PROSITE" id="PS51096"/>
    </source>
</evidence>
<keyword evidence="10" id="KW-0418">Kinase</keyword>
<dbReference type="EC" id="2.7.1.121" evidence="4"/>
<keyword evidence="7" id="KW-0175">Coiled coil</keyword>
<proteinExistence type="inferred from homology"/>
<dbReference type="Pfam" id="PF00381">
    <property type="entry name" value="PTS-HPr"/>
    <property type="match status" value="1"/>
</dbReference>
<organism evidence="10 11">
    <name type="scientific">Providencia sneebia DSM 19967</name>
    <dbReference type="NCBI Taxonomy" id="1141660"/>
    <lineage>
        <taxon>Bacteria</taxon>
        <taxon>Pseudomonadati</taxon>
        <taxon>Pseudomonadota</taxon>
        <taxon>Gammaproteobacteria</taxon>
        <taxon>Enterobacterales</taxon>
        <taxon>Morganellaceae</taxon>
        <taxon>Providencia</taxon>
    </lineage>
</organism>
<dbReference type="EMBL" id="AKKN01000011">
    <property type="protein sequence ID" value="EKT54249.1"/>
    <property type="molecule type" value="Genomic_DNA"/>
</dbReference>
<dbReference type="Gene3D" id="1.10.274.10">
    <property type="entry name" value="PtsI, HPr-binding domain"/>
    <property type="match status" value="1"/>
</dbReference>
<dbReference type="GO" id="GO:0019563">
    <property type="term" value="P:glycerol catabolic process"/>
    <property type="evidence" value="ECO:0007669"/>
    <property type="project" value="InterPro"/>
</dbReference>
<gene>
    <name evidence="10" type="ORF">OO7_14008</name>
</gene>
<comment type="subunit">
    <text evidence="6">Homodimer. The dihydroxyacetone kinase complex is composed of a homodimer of DhaM, a homodimer of DhaK and the subunit DhaL.</text>
</comment>
<dbReference type="PROSITE" id="PS51350">
    <property type="entry name" value="PTS_HPR_DOM"/>
    <property type="match status" value="1"/>
</dbReference>
<evidence type="ECO:0000256" key="7">
    <source>
        <dbReference type="SAM" id="Coils"/>
    </source>
</evidence>
<comment type="caution">
    <text evidence="10">The sequence shown here is derived from an EMBL/GenBank/DDBJ whole genome shotgun (WGS) entry which is preliminary data.</text>
</comment>
<feature type="domain" description="HPr" evidence="9">
    <location>
        <begin position="156"/>
        <end position="243"/>
    </location>
</feature>
<dbReference type="GO" id="GO:0016020">
    <property type="term" value="C:membrane"/>
    <property type="evidence" value="ECO:0007669"/>
    <property type="project" value="InterPro"/>
</dbReference>
<dbReference type="InterPro" id="IPR012844">
    <property type="entry name" value="DhaM_N"/>
</dbReference>
<accession>K8W1B8</accession>
<dbReference type="OrthoDB" id="7065393at2"/>
<dbReference type="InterPro" id="IPR001020">
    <property type="entry name" value="PTS_HPr_His_P_site"/>
</dbReference>
<comment type="function">
    <text evidence="2">Component of the dihydroxyacetone kinase complex, which is responsible for the phosphoenolpyruvate (PEP)-dependent phosphorylation of dihydroxyacetone. DhaM serves as the phosphoryl donor. Is phosphorylated by phosphoenolpyruvate in an EI- and HPr-dependent reaction, and a phosphorelay system on histidine residues finally leads to phosphoryl transfer to DhaL and dihydroxyacetone.</text>
</comment>
<dbReference type="HOGENOM" id="CLU_045361_0_0_6"/>
<dbReference type="SUPFAM" id="SSF52009">
    <property type="entry name" value="Phosphohistidine domain"/>
    <property type="match status" value="1"/>
</dbReference>
<evidence type="ECO:0000259" key="9">
    <source>
        <dbReference type="PROSITE" id="PS51350"/>
    </source>
</evidence>
<dbReference type="GO" id="GO:0009401">
    <property type="term" value="P:phosphoenolpyruvate-dependent sugar phosphotransferase system"/>
    <property type="evidence" value="ECO:0007669"/>
    <property type="project" value="InterPro"/>
</dbReference>
<dbReference type="Pfam" id="PF05524">
    <property type="entry name" value="PEP-utilisers_N"/>
    <property type="match status" value="1"/>
</dbReference>
<dbReference type="SUPFAM" id="SSF55594">
    <property type="entry name" value="HPr-like"/>
    <property type="match status" value="1"/>
</dbReference>
<sequence length="481" mass="52601">MIGLIIISHSKMLADGLLQLAEQMQDKKNCQIIAAAGIDDEEHPIGTDAIKVMEAIETLSEASHIILLMDLGSALLSAETALDLIDPDLAQKVYLCSAPLVEGTIAITAATSGGASIDTVLEEARQALRSKQQQLNDESTEAASQETEQSKLSDKAIKSEWIVKNPSGLHVRPAAKLAALLSGFDVDVELCKDKKYADAKSMNQIALLQVRYGDKITLIAEGPDSATAITAFEQLAKQNFGDDIHTNGKTVLNGKNIYTPTVSGVAYHWKSTTEYSSLDKEHLDNESIENRINKVTQAITLLKKQLEVRANNLTEQLGKSIADIFRGHSLLLDDDDIIDAIKYEIKDNNSSIYDAINFVFNEMSAQYKQLDDPYLQARYIDIDDLKNQLLMLIFAIKPQQINLTVPSIILSDNMGPSEILRCQHPMVSGVILANGSPYSHTSIIAARLGIPMLVDIGETINDIKEKAKLTISIDDASLTIE</sequence>
<dbReference type="Proteomes" id="UP000010290">
    <property type="component" value="Chromosome"/>
</dbReference>
<comment type="similarity">
    <text evidence="3">Belongs to the PEP-utilizing enzyme family.</text>
</comment>
<dbReference type="PROSITE" id="PS51096">
    <property type="entry name" value="PTS_EIIA_TYPE_4"/>
    <property type="match status" value="1"/>
</dbReference>
<dbReference type="InterPro" id="IPR036637">
    <property type="entry name" value="Phosphohistidine_dom_sf"/>
</dbReference>
<dbReference type="Pfam" id="PF00391">
    <property type="entry name" value="PEP-utilizers"/>
    <property type="match status" value="1"/>
</dbReference>
<dbReference type="SUPFAM" id="SSF53062">
    <property type="entry name" value="PTS system fructose IIA component-like"/>
    <property type="match status" value="1"/>
</dbReference>
<keyword evidence="11" id="KW-1185">Reference proteome</keyword>
<dbReference type="Gene3D" id="3.30.1340.10">
    <property type="entry name" value="HPr-like"/>
    <property type="match status" value="1"/>
</dbReference>
<dbReference type="PRINTS" id="PR00107">
    <property type="entry name" value="PHOSPHOCPHPR"/>
</dbReference>
<dbReference type="InterPro" id="IPR008279">
    <property type="entry name" value="PEP-util_enz_mobile_dom"/>
</dbReference>
<evidence type="ECO:0000256" key="3">
    <source>
        <dbReference type="ARBA" id="ARBA00007837"/>
    </source>
</evidence>
<feature type="domain" description="PTS EIIA type-4" evidence="8">
    <location>
        <begin position="1"/>
        <end position="135"/>
    </location>
</feature>
<evidence type="ECO:0000313" key="10">
    <source>
        <dbReference type="EMBL" id="EKT54249.1"/>
    </source>
</evidence>
<dbReference type="InterPro" id="IPR035895">
    <property type="entry name" value="HPr-like_sf"/>
</dbReference>
<evidence type="ECO:0000256" key="1">
    <source>
        <dbReference type="ARBA" id="ARBA00001113"/>
    </source>
</evidence>